<dbReference type="SUPFAM" id="SSF51905">
    <property type="entry name" value="FAD/NAD(P)-binding domain"/>
    <property type="match status" value="2"/>
</dbReference>
<dbReference type="HOGENOM" id="CLU_014633_2_0_2"/>
<dbReference type="KEGG" id="nph:NP_3570A"/>
<dbReference type="STRING" id="348780.NP_3570A"/>
<keyword evidence="3" id="KW-1185">Reference proteome</keyword>
<dbReference type="EMBL" id="CR936257">
    <property type="protein sequence ID" value="CAI49876.2"/>
    <property type="molecule type" value="Genomic_DNA"/>
</dbReference>
<dbReference type="PANTHER" id="PTHR38663">
    <property type="match status" value="1"/>
</dbReference>
<sequence length="415" mass="44410">MTDTSMPDEQAVTIVGSGVHGVHLAIRLLSDDVVSRDRLCLVDPSGLLASFRRKSRACGMASLRSPFVHQLDADPFSLRDFAQKHGREDELVASEDGADRPTTELFFDHADRLCEQHGLESLRVDAAVTGLSDHGAHVRVETTAGSFSSAWCVLAVGYGGSYSMPAWADGLPSSAPVAHVWDGCFEPSAVGDSERLGIIGSGVTGVQLAASLACPERDVVVFARSPFRTQRREAGTDWMHFSDALEALHSYPPASRGRERVVADARYDGSVPPYAMARFRRAVDRGWITVEATEVVDATAAGGTVVVTCRDGRADWFDRLICATGFGTPYEGTLLSRLRNETSLATGYLGAPALDDDSLRWRRADGTRSRVAVSGAAAQQVLGPFARNIVGARQAGNILADVIETEPAAPPTIRG</sequence>
<accession>A0A1U7EXI9</accession>
<name>A0A1U7EXI9_NATPD</name>
<evidence type="ECO:0000313" key="2">
    <source>
        <dbReference type="EMBL" id="CAI49876.2"/>
    </source>
</evidence>
<reference evidence="2 3" key="1">
    <citation type="journal article" date="2005" name="Genome Res.">
        <title>Living with two extremes: conclusions from the genome sequence of Natronomonas pharaonis.</title>
        <authorList>
            <person name="Falb M."/>
            <person name="Pfeiffer F."/>
            <person name="Palm P."/>
            <person name="Rodewald K."/>
            <person name="Hickmann V."/>
            <person name="Tittor J."/>
            <person name="Oesterhelt D."/>
        </authorList>
    </citation>
    <scope>NUCLEOTIDE SEQUENCE [LARGE SCALE GENOMIC DNA]</scope>
    <source>
        <strain evidence="3">ATCC 35678 / DSM 2160 / CIP 103997 / JCM 8858 / NBRC 14720 / NCIMB 2260 / Gabara</strain>
    </source>
</reference>
<dbReference type="Gene3D" id="3.50.50.60">
    <property type="entry name" value="FAD/NAD(P)-binding domain"/>
    <property type="match status" value="1"/>
</dbReference>
<dbReference type="InterPro" id="IPR038732">
    <property type="entry name" value="HpyO/CreE_NAD-binding"/>
</dbReference>
<dbReference type="PANTHER" id="PTHR38663:SF1">
    <property type="entry name" value="L-ORNITHINE N(5)-MONOOXYGENASE"/>
    <property type="match status" value="1"/>
</dbReference>
<organism evidence="2 3">
    <name type="scientific">Natronomonas pharaonis (strain ATCC 35678 / DSM 2160 / CIP 103997 / JCM 8858 / NBRC 14720 / NCIMB 2260 / Gabara)</name>
    <name type="common">Halobacterium pharaonis</name>
    <dbReference type="NCBI Taxonomy" id="348780"/>
    <lineage>
        <taxon>Archaea</taxon>
        <taxon>Methanobacteriati</taxon>
        <taxon>Methanobacteriota</taxon>
        <taxon>Stenosarchaea group</taxon>
        <taxon>Halobacteria</taxon>
        <taxon>Halobacteriales</taxon>
        <taxon>Natronomonadaceae</taxon>
        <taxon>Natronomonas</taxon>
    </lineage>
</organism>
<dbReference type="Pfam" id="PF13454">
    <property type="entry name" value="NAD_binding_9"/>
    <property type="match status" value="1"/>
</dbReference>
<evidence type="ECO:0000313" key="3">
    <source>
        <dbReference type="Proteomes" id="UP000002698"/>
    </source>
</evidence>
<dbReference type="eggNOG" id="arCOG11370">
    <property type="taxonomic scope" value="Archaea"/>
</dbReference>
<feature type="domain" description="FAD-dependent urate hydroxylase HpyO/Asp monooxygenase CreE-like FAD/NAD(P)-binding" evidence="1">
    <location>
        <begin position="14"/>
        <end position="158"/>
    </location>
</feature>
<dbReference type="Proteomes" id="UP000002698">
    <property type="component" value="Chromosome"/>
</dbReference>
<dbReference type="AlphaFoldDB" id="A0A1U7EXI9"/>
<dbReference type="InterPro" id="IPR036188">
    <property type="entry name" value="FAD/NAD-bd_sf"/>
</dbReference>
<proteinExistence type="predicted"/>
<evidence type="ECO:0000259" key="1">
    <source>
        <dbReference type="Pfam" id="PF13454"/>
    </source>
</evidence>
<protein>
    <recommendedName>
        <fullName evidence="1">FAD-dependent urate hydroxylase HpyO/Asp monooxygenase CreE-like FAD/NAD(P)-binding domain-containing protein</fullName>
    </recommendedName>
</protein>
<dbReference type="EnsemblBacteria" id="CAI49876">
    <property type="protein sequence ID" value="CAI49876"/>
    <property type="gene ID" value="NP_3570A"/>
</dbReference>
<gene>
    <name evidence="2" type="ordered locus">NP_3570A</name>
</gene>
<dbReference type="OrthoDB" id="201607at2157"/>
<dbReference type="RefSeq" id="WP_198408086.1">
    <property type="nucleotide sequence ID" value="NC_007426.1"/>
</dbReference>
<dbReference type="GeneID" id="3701811"/>